<name>A0A127M8G4_9GAMM</name>
<evidence type="ECO:0000313" key="10">
    <source>
        <dbReference type="Proteomes" id="UP000074119"/>
    </source>
</evidence>
<evidence type="ECO:0000256" key="8">
    <source>
        <dbReference type="HAMAP-Rule" id="MF_00009"/>
    </source>
</evidence>
<dbReference type="GO" id="GO:0008270">
    <property type="term" value="F:zinc ion binding"/>
    <property type="evidence" value="ECO:0007669"/>
    <property type="project" value="UniProtKB-UniRule"/>
</dbReference>
<dbReference type="EC" id="3.1.-.-" evidence="8"/>
<evidence type="ECO:0000256" key="6">
    <source>
        <dbReference type="ARBA" id="ARBA00022801"/>
    </source>
</evidence>
<dbReference type="SUPFAM" id="SSF55486">
    <property type="entry name" value="Metalloproteases ('zincins'), catalytic domain"/>
    <property type="match status" value="1"/>
</dbReference>
<dbReference type="Proteomes" id="UP000074119">
    <property type="component" value="Chromosome"/>
</dbReference>
<sequence length="163" mass="18348">MSQVNLDLDLQIACESSKLPSQAQFEHWAQIALAEHRDEAELSIRLVDIAESAELNLQYRQKHGPTNVLSFPADLPPELELPLLGDLAICKQVVEREAQEQGKACHDHWAHMVIHGTLHLLGYDHIDDDEAEIMEALEIALLKTLNISNPYTPICEDSTQNHE</sequence>
<dbReference type="PROSITE" id="PS01306">
    <property type="entry name" value="UPF0054"/>
    <property type="match status" value="1"/>
</dbReference>
<keyword evidence="6 8" id="KW-0378">Hydrolase</keyword>
<evidence type="ECO:0000256" key="5">
    <source>
        <dbReference type="ARBA" id="ARBA00022759"/>
    </source>
</evidence>
<reference evidence="9 10" key="1">
    <citation type="submission" date="2015-12" db="EMBL/GenBank/DDBJ databases">
        <authorList>
            <person name="Shamseldin A."/>
            <person name="Moawad H."/>
            <person name="Abd El-Rahim W.M."/>
            <person name="Sadowsky M.J."/>
        </authorList>
    </citation>
    <scope>NUCLEOTIDE SEQUENCE [LARGE SCALE GENOMIC DNA]</scope>
    <source>
        <strain evidence="9 10">SM2</strain>
    </source>
</reference>
<comment type="similarity">
    <text evidence="1 8">Belongs to the endoribonuclease YbeY family.</text>
</comment>
<dbReference type="GO" id="GO:0004222">
    <property type="term" value="F:metalloendopeptidase activity"/>
    <property type="evidence" value="ECO:0007669"/>
    <property type="project" value="InterPro"/>
</dbReference>
<evidence type="ECO:0000256" key="7">
    <source>
        <dbReference type="ARBA" id="ARBA00022833"/>
    </source>
</evidence>
<comment type="subcellular location">
    <subcellularLocation>
        <location evidence="8">Cytoplasm</location>
    </subcellularLocation>
</comment>
<dbReference type="GO" id="GO:0004521">
    <property type="term" value="F:RNA endonuclease activity"/>
    <property type="evidence" value="ECO:0007669"/>
    <property type="project" value="UniProtKB-UniRule"/>
</dbReference>
<dbReference type="InterPro" id="IPR020549">
    <property type="entry name" value="YbeY_CS"/>
</dbReference>
<evidence type="ECO:0000313" key="9">
    <source>
        <dbReference type="EMBL" id="AMO69521.1"/>
    </source>
</evidence>
<keyword evidence="4 8" id="KW-0479">Metal-binding</keyword>
<dbReference type="KEGG" id="zal:AZF00_14975"/>
<gene>
    <name evidence="8" type="primary">ybeY</name>
    <name evidence="9" type="ORF">AZF00_14975</name>
</gene>
<dbReference type="GO" id="GO:0006364">
    <property type="term" value="P:rRNA processing"/>
    <property type="evidence" value="ECO:0007669"/>
    <property type="project" value="UniProtKB-UniRule"/>
</dbReference>
<keyword evidence="2 8" id="KW-0690">Ribosome biogenesis</keyword>
<organism evidence="9 10">
    <name type="scientific">Zhongshania aliphaticivorans</name>
    <dbReference type="NCBI Taxonomy" id="1470434"/>
    <lineage>
        <taxon>Bacteria</taxon>
        <taxon>Pseudomonadati</taxon>
        <taxon>Pseudomonadota</taxon>
        <taxon>Gammaproteobacteria</taxon>
        <taxon>Cellvibrionales</taxon>
        <taxon>Spongiibacteraceae</taxon>
        <taxon>Zhongshania</taxon>
    </lineage>
</organism>
<evidence type="ECO:0000256" key="1">
    <source>
        <dbReference type="ARBA" id="ARBA00010875"/>
    </source>
</evidence>
<dbReference type="RefSeq" id="WP_008251710.1">
    <property type="nucleotide sequence ID" value="NZ_CP014544.1"/>
</dbReference>
<dbReference type="HAMAP" id="MF_00009">
    <property type="entry name" value="Endoribonucl_YbeY"/>
    <property type="match status" value="1"/>
</dbReference>
<dbReference type="AlphaFoldDB" id="A0A127M8G4"/>
<dbReference type="InterPro" id="IPR002036">
    <property type="entry name" value="YbeY"/>
</dbReference>
<feature type="binding site" evidence="8">
    <location>
        <position position="115"/>
    </location>
    <ligand>
        <name>Zn(2+)</name>
        <dbReference type="ChEBI" id="CHEBI:29105"/>
        <note>catalytic</note>
    </ligand>
</feature>
<feature type="binding site" evidence="8">
    <location>
        <position position="119"/>
    </location>
    <ligand>
        <name>Zn(2+)</name>
        <dbReference type="ChEBI" id="CHEBI:29105"/>
        <note>catalytic</note>
    </ligand>
</feature>
<keyword evidence="3 8" id="KW-0540">Nuclease</keyword>
<dbReference type="InterPro" id="IPR023091">
    <property type="entry name" value="MetalPrtase_cat_dom_sf_prd"/>
</dbReference>
<keyword evidence="5 8" id="KW-0255">Endonuclease</keyword>
<dbReference type="Pfam" id="PF02130">
    <property type="entry name" value="YbeY"/>
    <property type="match status" value="1"/>
</dbReference>
<keyword evidence="8" id="KW-0963">Cytoplasm</keyword>
<dbReference type="EMBL" id="CP014544">
    <property type="protein sequence ID" value="AMO69521.1"/>
    <property type="molecule type" value="Genomic_DNA"/>
</dbReference>
<evidence type="ECO:0000256" key="3">
    <source>
        <dbReference type="ARBA" id="ARBA00022722"/>
    </source>
</evidence>
<keyword evidence="8" id="KW-0698">rRNA processing</keyword>
<proteinExistence type="inferred from homology"/>
<dbReference type="Gene3D" id="3.40.390.30">
    <property type="entry name" value="Metalloproteases ('zincins'), catalytic domain"/>
    <property type="match status" value="1"/>
</dbReference>
<accession>A0A127M8G4</accession>
<dbReference type="GO" id="GO:0005737">
    <property type="term" value="C:cytoplasm"/>
    <property type="evidence" value="ECO:0007669"/>
    <property type="project" value="UniProtKB-SubCell"/>
</dbReference>
<comment type="function">
    <text evidence="8">Single strand-specific metallo-endoribonuclease involved in late-stage 70S ribosome quality control and in maturation of the 3' terminus of the 16S rRNA.</text>
</comment>
<dbReference type="NCBIfam" id="TIGR00043">
    <property type="entry name" value="rRNA maturation RNase YbeY"/>
    <property type="match status" value="1"/>
</dbReference>
<feature type="binding site" evidence="8">
    <location>
        <position position="125"/>
    </location>
    <ligand>
        <name>Zn(2+)</name>
        <dbReference type="ChEBI" id="CHEBI:29105"/>
        <note>catalytic</note>
    </ligand>
</feature>
<evidence type="ECO:0000256" key="2">
    <source>
        <dbReference type="ARBA" id="ARBA00022517"/>
    </source>
</evidence>
<dbReference type="STRING" id="1470434.AZF00_14975"/>
<evidence type="ECO:0000256" key="4">
    <source>
        <dbReference type="ARBA" id="ARBA00022723"/>
    </source>
</evidence>
<dbReference type="PANTHER" id="PTHR46986">
    <property type="entry name" value="ENDORIBONUCLEASE YBEY, CHLOROPLASTIC"/>
    <property type="match status" value="1"/>
</dbReference>
<comment type="cofactor">
    <cofactor evidence="8">
        <name>Zn(2+)</name>
        <dbReference type="ChEBI" id="CHEBI:29105"/>
    </cofactor>
    <text evidence="8">Binds 1 zinc ion.</text>
</comment>
<dbReference type="PANTHER" id="PTHR46986:SF1">
    <property type="entry name" value="ENDORIBONUCLEASE YBEY, CHLOROPLASTIC"/>
    <property type="match status" value="1"/>
</dbReference>
<keyword evidence="7 8" id="KW-0862">Zinc</keyword>
<protein>
    <recommendedName>
        <fullName evidence="8">Endoribonuclease YbeY</fullName>
        <ecNumber evidence="8">3.1.-.-</ecNumber>
    </recommendedName>
</protein>